<evidence type="ECO:0000256" key="1">
    <source>
        <dbReference type="SAM" id="MobiDB-lite"/>
    </source>
</evidence>
<evidence type="ECO:0000313" key="2">
    <source>
        <dbReference type="EMBL" id="CAK0841869.1"/>
    </source>
</evidence>
<reference evidence="2" key="1">
    <citation type="submission" date="2023-10" db="EMBL/GenBank/DDBJ databases">
        <authorList>
            <person name="Chen Y."/>
            <person name="Shah S."/>
            <person name="Dougan E. K."/>
            <person name="Thang M."/>
            <person name="Chan C."/>
        </authorList>
    </citation>
    <scope>NUCLEOTIDE SEQUENCE [LARGE SCALE GENOMIC DNA]</scope>
</reference>
<comment type="caution">
    <text evidence="2">The sequence shown here is derived from an EMBL/GenBank/DDBJ whole genome shotgun (WGS) entry which is preliminary data.</text>
</comment>
<feature type="region of interest" description="Disordered" evidence="1">
    <location>
        <begin position="1"/>
        <end position="29"/>
    </location>
</feature>
<dbReference type="EMBL" id="CAUYUJ010014487">
    <property type="protein sequence ID" value="CAK0841869.1"/>
    <property type="molecule type" value="Genomic_DNA"/>
</dbReference>
<proteinExistence type="predicted"/>
<keyword evidence="3" id="KW-1185">Reference proteome</keyword>
<name>A0ABN9TA77_9DINO</name>
<accession>A0ABN9TA77</accession>
<gene>
    <name evidence="2" type="ORF">PCOR1329_LOCUS36940</name>
</gene>
<organism evidence="2 3">
    <name type="scientific">Prorocentrum cordatum</name>
    <dbReference type="NCBI Taxonomy" id="2364126"/>
    <lineage>
        <taxon>Eukaryota</taxon>
        <taxon>Sar</taxon>
        <taxon>Alveolata</taxon>
        <taxon>Dinophyceae</taxon>
        <taxon>Prorocentrales</taxon>
        <taxon>Prorocentraceae</taxon>
        <taxon>Prorocentrum</taxon>
    </lineage>
</organism>
<protein>
    <submittedName>
        <fullName evidence="2">Uncharacterized protein</fullName>
    </submittedName>
</protein>
<evidence type="ECO:0000313" key="3">
    <source>
        <dbReference type="Proteomes" id="UP001189429"/>
    </source>
</evidence>
<sequence length="114" mass="11563">MTDDSWADSLPPRIPRRRGRQKAAVARAGATGDVAPGAAAVPPGAPAAASAFAVAAAGPAGAIAPPADEGESGERAALIAELVTLYSTPVDVPIYSALTLDHRRTLVWAVRRAK</sequence>
<dbReference type="Proteomes" id="UP001189429">
    <property type="component" value="Unassembled WGS sequence"/>
</dbReference>